<organism evidence="5 6">
    <name type="scientific">Lacticaseibacillus pabuli</name>
    <dbReference type="NCBI Taxonomy" id="3025672"/>
    <lineage>
        <taxon>Bacteria</taxon>
        <taxon>Bacillati</taxon>
        <taxon>Bacillota</taxon>
        <taxon>Bacilli</taxon>
        <taxon>Lactobacillales</taxon>
        <taxon>Lactobacillaceae</taxon>
        <taxon>Lacticaseibacillus</taxon>
    </lineage>
</organism>
<evidence type="ECO:0000256" key="2">
    <source>
        <dbReference type="ARBA" id="ARBA00023125"/>
    </source>
</evidence>
<evidence type="ECO:0000256" key="1">
    <source>
        <dbReference type="ARBA" id="ARBA00023015"/>
    </source>
</evidence>
<dbReference type="Pfam" id="PF12840">
    <property type="entry name" value="HTH_20"/>
    <property type="match status" value="1"/>
</dbReference>
<feature type="domain" description="HTH arsR-type" evidence="4">
    <location>
        <begin position="5"/>
        <end position="97"/>
    </location>
</feature>
<dbReference type="PROSITE" id="PS50987">
    <property type="entry name" value="HTH_ARSR_2"/>
    <property type="match status" value="1"/>
</dbReference>
<dbReference type="Gene3D" id="1.10.10.10">
    <property type="entry name" value="Winged helix-like DNA-binding domain superfamily/Winged helix DNA-binding domain"/>
    <property type="match status" value="1"/>
</dbReference>
<dbReference type="Proteomes" id="UP001220377">
    <property type="component" value="Chromosome"/>
</dbReference>
<dbReference type="NCBIfam" id="NF033788">
    <property type="entry name" value="HTH_metalloreg"/>
    <property type="match status" value="1"/>
</dbReference>
<accession>A0ABY7WMU9</accession>
<evidence type="ECO:0000256" key="3">
    <source>
        <dbReference type="ARBA" id="ARBA00023163"/>
    </source>
</evidence>
<dbReference type="InterPro" id="IPR051081">
    <property type="entry name" value="HTH_MetalResp_TranReg"/>
</dbReference>
<name>A0ABY7WMU9_9LACO</name>
<dbReference type="SUPFAM" id="SSF46785">
    <property type="entry name" value="Winged helix' DNA-binding domain"/>
    <property type="match status" value="1"/>
</dbReference>
<keyword evidence="2" id="KW-0238">DNA-binding</keyword>
<protein>
    <submittedName>
        <fullName evidence="5">Metalloregulator ArsR/SmtB family transcription factor</fullName>
    </submittedName>
</protein>
<dbReference type="PANTHER" id="PTHR33154:SF25">
    <property type="entry name" value="LMO0101 PROTEIN"/>
    <property type="match status" value="1"/>
</dbReference>
<evidence type="ECO:0000313" key="5">
    <source>
        <dbReference type="EMBL" id="WDF81538.1"/>
    </source>
</evidence>
<evidence type="ECO:0000259" key="4">
    <source>
        <dbReference type="PROSITE" id="PS50987"/>
    </source>
</evidence>
<dbReference type="InterPro" id="IPR036390">
    <property type="entry name" value="WH_DNA-bd_sf"/>
</dbReference>
<dbReference type="PANTHER" id="PTHR33154">
    <property type="entry name" value="TRANSCRIPTIONAL REGULATOR, ARSR FAMILY"/>
    <property type="match status" value="1"/>
</dbReference>
<dbReference type="InterPro" id="IPR036388">
    <property type="entry name" value="WH-like_DNA-bd_sf"/>
</dbReference>
<dbReference type="PRINTS" id="PR00778">
    <property type="entry name" value="HTHARSR"/>
</dbReference>
<keyword evidence="3" id="KW-0804">Transcription</keyword>
<dbReference type="RefSeq" id="WP_274258373.1">
    <property type="nucleotide sequence ID" value="NZ_CP117884.1"/>
</dbReference>
<dbReference type="SMART" id="SM00418">
    <property type="entry name" value="HTH_ARSR"/>
    <property type="match status" value="1"/>
</dbReference>
<gene>
    <name evidence="5" type="ORF">PQ472_06260</name>
</gene>
<dbReference type="CDD" id="cd00090">
    <property type="entry name" value="HTH_ARSR"/>
    <property type="match status" value="1"/>
</dbReference>
<keyword evidence="6" id="KW-1185">Reference proteome</keyword>
<dbReference type="InterPro" id="IPR011991">
    <property type="entry name" value="ArsR-like_HTH"/>
</dbReference>
<sequence length="97" mass="11029">MNIKQSISNDEWRVKIFKALADEQRLAVIRELTRHSDPVAYAKISDLLGTGKSMISYHLKMLREAGLIEVTRNGQQKFITLNRKVFAGVLPGFLQTL</sequence>
<reference evidence="5 6" key="1">
    <citation type="submission" date="2023-02" db="EMBL/GenBank/DDBJ databases">
        <title>Genome sequence of Lacticaseibacillus sp. KACC 23028.</title>
        <authorList>
            <person name="Kim S."/>
            <person name="Heo J."/>
            <person name="Kwon S.-W."/>
        </authorList>
    </citation>
    <scope>NUCLEOTIDE SEQUENCE [LARGE SCALE GENOMIC DNA]</scope>
    <source>
        <strain evidence="5 6">KACC 23028</strain>
    </source>
</reference>
<keyword evidence="1" id="KW-0805">Transcription regulation</keyword>
<dbReference type="EMBL" id="CP117884">
    <property type="protein sequence ID" value="WDF81538.1"/>
    <property type="molecule type" value="Genomic_DNA"/>
</dbReference>
<proteinExistence type="predicted"/>
<evidence type="ECO:0000313" key="6">
    <source>
        <dbReference type="Proteomes" id="UP001220377"/>
    </source>
</evidence>
<dbReference type="InterPro" id="IPR001845">
    <property type="entry name" value="HTH_ArsR_DNA-bd_dom"/>
</dbReference>